<dbReference type="InterPro" id="IPR022417">
    <property type="entry name" value="Porphobilin_deaminase_N"/>
</dbReference>
<keyword evidence="3" id="KW-0808">Transferase</keyword>
<protein>
    <recommendedName>
        <fullName evidence="2">hydroxymethylbilane synthase</fullName>
        <ecNumber evidence="2">2.5.1.61</ecNumber>
    </recommendedName>
</protein>
<feature type="non-terminal residue" evidence="6">
    <location>
        <position position="161"/>
    </location>
</feature>
<dbReference type="SUPFAM" id="SSF53850">
    <property type="entry name" value="Periplasmic binding protein-like II"/>
    <property type="match status" value="1"/>
</dbReference>
<dbReference type="GO" id="GO:0005737">
    <property type="term" value="C:cytoplasm"/>
    <property type="evidence" value="ECO:0007669"/>
    <property type="project" value="TreeGrafter"/>
</dbReference>
<organism evidence="6">
    <name type="scientific">marine sediment metagenome</name>
    <dbReference type="NCBI Taxonomy" id="412755"/>
    <lineage>
        <taxon>unclassified sequences</taxon>
        <taxon>metagenomes</taxon>
        <taxon>ecological metagenomes</taxon>
    </lineage>
</organism>
<feature type="domain" description="Porphobilinogen deaminase N-terminal" evidence="5">
    <location>
        <begin position="4"/>
        <end position="157"/>
    </location>
</feature>
<proteinExistence type="inferred from homology"/>
<dbReference type="EC" id="2.5.1.61" evidence="2"/>
<dbReference type="PRINTS" id="PR00151">
    <property type="entry name" value="PORPHBDMNASE"/>
</dbReference>
<dbReference type="AlphaFoldDB" id="X0W196"/>
<dbReference type="InterPro" id="IPR000860">
    <property type="entry name" value="HemC"/>
</dbReference>
<accession>X0W196</accession>
<dbReference type="GO" id="GO:0006783">
    <property type="term" value="P:heme biosynthetic process"/>
    <property type="evidence" value="ECO:0007669"/>
    <property type="project" value="TreeGrafter"/>
</dbReference>
<name>X0W196_9ZZZZ</name>
<comment type="caution">
    <text evidence="6">The sequence shown here is derived from an EMBL/GenBank/DDBJ whole genome shotgun (WGS) entry which is preliminary data.</text>
</comment>
<evidence type="ECO:0000313" key="6">
    <source>
        <dbReference type="EMBL" id="GAG17117.1"/>
    </source>
</evidence>
<reference evidence="6" key="1">
    <citation type="journal article" date="2014" name="Front. Microbiol.">
        <title>High frequency of phylogenetically diverse reductive dehalogenase-homologous genes in deep subseafloor sedimentary metagenomes.</title>
        <authorList>
            <person name="Kawai M."/>
            <person name="Futagami T."/>
            <person name="Toyoda A."/>
            <person name="Takaki Y."/>
            <person name="Nishi S."/>
            <person name="Hori S."/>
            <person name="Arai W."/>
            <person name="Tsubouchi T."/>
            <person name="Morono Y."/>
            <person name="Uchiyama I."/>
            <person name="Ito T."/>
            <person name="Fujiyama A."/>
            <person name="Inagaki F."/>
            <person name="Takami H."/>
        </authorList>
    </citation>
    <scope>NUCLEOTIDE SEQUENCE</scope>
    <source>
        <strain evidence="6">Expedition CK06-06</strain>
    </source>
</reference>
<evidence type="ECO:0000256" key="1">
    <source>
        <dbReference type="ARBA" id="ARBA00005638"/>
    </source>
</evidence>
<evidence type="ECO:0000256" key="4">
    <source>
        <dbReference type="ARBA" id="ARBA00023244"/>
    </source>
</evidence>
<comment type="similarity">
    <text evidence="1">Belongs to the HMBS family.</text>
</comment>
<evidence type="ECO:0000256" key="2">
    <source>
        <dbReference type="ARBA" id="ARBA00012655"/>
    </source>
</evidence>
<evidence type="ECO:0000259" key="5">
    <source>
        <dbReference type="Pfam" id="PF01379"/>
    </source>
</evidence>
<dbReference type="GO" id="GO:0004418">
    <property type="term" value="F:hydroxymethylbilane synthase activity"/>
    <property type="evidence" value="ECO:0007669"/>
    <property type="project" value="UniProtKB-EC"/>
</dbReference>
<dbReference type="NCBIfam" id="TIGR00212">
    <property type="entry name" value="hemC"/>
    <property type="match status" value="1"/>
</dbReference>
<gene>
    <name evidence="6" type="ORF">S01H1_59996</name>
</gene>
<keyword evidence="4" id="KW-0627">Porphyrin biosynthesis</keyword>
<sequence>MKTLRIGTRQSLLALAQSRLVADLIRTHQPEIETELVKVVTTGDLTSGPLAAVGGKGQFTAQLESAMRDGLVDMAVHSAKDVPISLDKEFTIAAVPERADPRDALVSRYGVDLSLLRMGARVGTGSLRRAAQLRYVREDLEIVPMRGNVDTRLRKVTGDTD</sequence>
<evidence type="ECO:0000256" key="3">
    <source>
        <dbReference type="ARBA" id="ARBA00022679"/>
    </source>
</evidence>
<dbReference type="PANTHER" id="PTHR11557">
    <property type="entry name" value="PORPHOBILINOGEN DEAMINASE"/>
    <property type="match status" value="1"/>
</dbReference>
<dbReference type="PANTHER" id="PTHR11557:SF0">
    <property type="entry name" value="PORPHOBILINOGEN DEAMINASE"/>
    <property type="match status" value="1"/>
</dbReference>
<dbReference type="EMBL" id="BARS01039278">
    <property type="protein sequence ID" value="GAG17117.1"/>
    <property type="molecule type" value="Genomic_DNA"/>
</dbReference>
<dbReference type="Pfam" id="PF01379">
    <property type="entry name" value="Porphobil_deam"/>
    <property type="match status" value="1"/>
</dbReference>
<dbReference type="Gene3D" id="3.40.190.10">
    <property type="entry name" value="Periplasmic binding protein-like II"/>
    <property type="match status" value="1"/>
</dbReference>